<evidence type="ECO:0000313" key="2">
    <source>
        <dbReference type="Proteomes" id="UP000515498"/>
    </source>
</evidence>
<sequence>MGDEPSEELLQAQVPIDGVDGSLERIGEHVEAGAGHVATMLLPTANGPFPALELFAAKLQH</sequence>
<evidence type="ECO:0000313" key="1">
    <source>
        <dbReference type="EMBL" id="QNJ93946.1"/>
    </source>
</evidence>
<accession>A0A7G8PHY0</accession>
<dbReference type="EMBL" id="CP059894">
    <property type="protein sequence ID" value="QNJ93946.1"/>
    <property type="molecule type" value="Genomic_DNA"/>
</dbReference>
<organism evidence="1 2">
    <name type="scientific">Mycolicibacterium fluoranthenivorans</name>
    <dbReference type="NCBI Taxonomy" id="258505"/>
    <lineage>
        <taxon>Bacteria</taxon>
        <taxon>Bacillati</taxon>
        <taxon>Actinomycetota</taxon>
        <taxon>Actinomycetes</taxon>
        <taxon>Mycobacteriales</taxon>
        <taxon>Mycobacteriaceae</taxon>
        <taxon>Mycolicibacterium</taxon>
    </lineage>
</organism>
<protein>
    <submittedName>
        <fullName evidence="1">Uncharacterized protein</fullName>
    </submittedName>
</protein>
<reference evidence="1 2" key="1">
    <citation type="submission" date="2020-07" db="EMBL/GenBank/DDBJ databases">
        <title>Draft genome sequence of four isobutane-metabolizing strains capable of cometabolically degrading diverse ether contaminants.</title>
        <authorList>
            <person name="Chen W."/>
            <person name="Faulkner N."/>
            <person name="Smith C."/>
            <person name="Hyman M."/>
        </authorList>
    </citation>
    <scope>NUCLEOTIDE SEQUENCE [LARGE SCALE GENOMIC DNA]</scope>
    <source>
        <strain evidence="1 2">2A</strain>
    </source>
</reference>
<dbReference type="Proteomes" id="UP000515498">
    <property type="component" value="Chromosome"/>
</dbReference>
<gene>
    <name evidence="1" type="ORF">HZU40_06510</name>
</gene>
<dbReference type="AlphaFoldDB" id="A0A7G8PHY0"/>
<dbReference type="RefSeq" id="WP_187097930.1">
    <property type="nucleotide sequence ID" value="NZ_CP059894.1"/>
</dbReference>
<dbReference type="KEGG" id="mflu:HZU40_06510"/>
<proteinExistence type="predicted"/>
<name>A0A7G8PHY0_9MYCO</name>